<evidence type="ECO:0000313" key="7">
    <source>
        <dbReference type="EMBL" id="KAL1520797.1"/>
    </source>
</evidence>
<dbReference type="SUPFAM" id="SSF53448">
    <property type="entry name" value="Nucleotide-diphospho-sugar transferases"/>
    <property type="match status" value="1"/>
</dbReference>
<dbReference type="Gene3D" id="2.160.10.10">
    <property type="entry name" value="Hexapeptide repeat proteins"/>
    <property type="match status" value="1"/>
</dbReference>
<dbReference type="Pfam" id="PF25087">
    <property type="entry name" value="GMPPB_C"/>
    <property type="match status" value="1"/>
</dbReference>
<dbReference type="AlphaFoldDB" id="A0AB34JHQ4"/>
<proteinExistence type="inferred from homology"/>
<dbReference type="Gene3D" id="3.90.550.10">
    <property type="entry name" value="Spore Coat Polysaccharide Biosynthesis Protein SpsA, Chain A"/>
    <property type="match status" value="1"/>
</dbReference>
<comment type="pathway">
    <text evidence="1">Nucleotide-sugar biosynthesis; GDP-alpha-D-mannose biosynthesis; GDP-alpha-D-mannose from alpha-D-mannose 1-phosphate (GTP route): step 1/1.</text>
</comment>
<evidence type="ECO:0000313" key="8">
    <source>
        <dbReference type="Proteomes" id="UP001515480"/>
    </source>
</evidence>
<dbReference type="Pfam" id="PF00483">
    <property type="entry name" value="NTP_transferase"/>
    <property type="match status" value="1"/>
</dbReference>
<dbReference type="InterPro" id="IPR050486">
    <property type="entry name" value="Mannose-1P_guanyltransferase"/>
</dbReference>
<evidence type="ECO:0000256" key="3">
    <source>
        <dbReference type="ARBA" id="ARBA00012387"/>
    </source>
</evidence>
<dbReference type="InterPro" id="IPR029044">
    <property type="entry name" value="Nucleotide-diphossugar_trans"/>
</dbReference>
<reference evidence="7 8" key="1">
    <citation type="journal article" date="2024" name="Science">
        <title>Giant polyketide synthase enzymes in the biosynthesis of giant marine polyether toxins.</title>
        <authorList>
            <person name="Fallon T.R."/>
            <person name="Shende V.V."/>
            <person name="Wierzbicki I.H."/>
            <person name="Pendleton A.L."/>
            <person name="Watervoot N.F."/>
            <person name="Auber R.P."/>
            <person name="Gonzalez D.J."/>
            <person name="Wisecaver J.H."/>
            <person name="Moore B.S."/>
        </authorList>
    </citation>
    <scope>NUCLEOTIDE SEQUENCE [LARGE SCALE GENOMIC DNA]</scope>
    <source>
        <strain evidence="7 8">12B1</strain>
    </source>
</reference>
<dbReference type="GO" id="GO:0004475">
    <property type="term" value="F:mannose-1-phosphate guanylyltransferase (GTP) activity"/>
    <property type="evidence" value="ECO:0007669"/>
    <property type="project" value="UniProtKB-EC"/>
</dbReference>
<evidence type="ECO:0000256" key="2">
    <source>
        <dbReference type="ARBA" id="ARBA00007274"/>
    </source>
</evidence>
<accession>A0AB34JHQ4</accession>
<dbReference type="InterPro" id="IPR056729">
    <property type="entry name" value="GMPPB_C"/>
</dbReference>
<sequence length="360" mass="39291">MKGLILVGGLGTQLRPLTLSKPKPLIDFGNKPQLLHLVDMMKRAGVTEVVLAIHYRPEIMDDFLETYADYGVKIVLSVETTPLGTAGPIGLAREHLNDGEPFFVMNCDVACDINLRSLLDFHKSHGKVGTIMTTDVDEPAKYGKSVVVAHETGLIEKFVEHGKIFAGTRINCGCYIFSPSIFDRISGNKPTSMEKEVLPDLAAEGQLYCMRLDGYWMNIKKPPDFLEGNFLYLEYLATSQANALSTGNGLQGNVLMHESAQVGKGCMIGPDVTIGKGCVIEDGVRLARCILLEGCTIRSHAVVLDSIVGWRATVGEWTRVEGVSVLGEDVHLGPEIFVNGALILPHKKIQSQVSEPQIIM</sequence>
<name>A0AB34JHQ4_PRYPA</name>
<dbReference type="EMBL" id="JBGBPQ010000008">
    <property type="protein sequence ID" value="KAL1520797.1"/>
    <property type="molecule type" value="Genomic_DNA"/>
</dbReference>
<keyword evidence="4" id="KW-0808">Transferase</keyword>
<comment type="similarity">
    <text evidence="2">Belongs to the transferase hexapeptide repeat family.</text>
</comment>
<dbReference type="Proteomes" id="UP001515480">
    <property type="component" value="Unassembled WGS sequence"/>
</dbReference>
<feature type="domain" description="Mannose-1-phosphate guanyltransferase C-terminal" evidence="6">
    <location>
        <begin position="251"/>
        <end position="359"/>
    </location>
</feature>
<dbReference type="InterPro" id="IPR005835">
    <property type="entry name" value="NTP_transferase_dom"/>
</dbReference>
<evidence type="ECO:0000259" key="5">
    <source>
        <dbReference type="Pfam" id="PF00483"/>
    </source>
</evidence>
<evidence type="ECO:0000256" key="4">
    <source>
        <dbReference type="ARBA" id="ARBA00022679"/>
    </source>
</evidence>
<dbReference type="EC" id="2.7.7.13" evidence="3"/>
<organism evidence="7 8">
    <name type="scientific">Prymnesium parvum</name>
    <name type="common">Toxic golden alga</name>
    <dbReference type="NCBI Taxonomy" id="97485"/>
    <lineage>
        <taxon>Eukaryota</taxon>
        <taxon>Haptista</taxon>
        <taxon>Haptophyta</taxon>
        <taxon>Prymnesiophyceae</taxon>
        <taxon>Prymnesiales</taxon>
        <taxon>Prymnesiaceae</taxon>
        <taxon>Prymnesium</taxon>
    </lineage>
</organism>
<gene>
    <name evidence="7" type="ORF">AB1Y20_022361</name>
</gene>
<dbReference type="PANTHER" id="PTHR22572">
    <property type="entry name" value="SUGAR-1-PHOSPHATE GUANYL TRANSFERASE"/>
    <property type="match status" value="1"/>
</dbReference>
<comment type="caution">
    <text evidence="7">The sequence shown here is derived from an EMBL/GenBank/DDBJ whole genome shotgun (WGS) entry which is preliminary data.</text>
</comment>
<evidence type="ECO:0000259" key="6">
    <source>
        <dbReference type="Pfam" id="PF25087"/>
    </source>
</evidence>
<dbReference type="FunFam" id="3.90.550.10:FF:000013">
    <property type="entry name" value="mannose-1-phosphate guanyltransferase beta"/>
    <property type="match status" value="1"/>
</dbReference>
<keyword evidence="8" id="KW-1185">Reference proteome</keyword>
<evidence type="ECO:0000256" key="1">
    <source>
        <dbReference type="ARBA" id="ARBA00004823"/>
    </source>
</evidence>
<feature type="domain" description="Nucleotidyl transferase" evidence="5">
    <location>
        <begin position="2"/>
        <end position="230"/>
    </location>
</feature>
<protein>
    <recommendedName>
        <fullName evidence="3">mannose-1-phosphate guanylyltransferase</fullName>
        <ecNumber evidence="3">2.7.7.13</ecNumber>
    </recommendedName>
</protein>